<dbReference type="Gene3D" id="1.20.1540.10">
    <property type="entry name" value="Rhomboid-like"/>
    <property type="match status" value="1"/>
</dbReference>
<keyword evidence="2 5" id="KW-0812">Transmembrane</keyword>
<name>A0ABD5SH36_9EURY</name>
<feature type="transmembrane region" description="Helical" evidence="5">
    <location>
        <begin position="285"/>
        <end position="305"/>
    </location>
</feature>
<dbReference type="InterPro" id="IPR022764">
    <property type="entry name" value="Peptidase_S54_rhomboid_dom"/>
</dbReference>
<evidence type="ECO:0000313" key="8">
    <source>
        <dbReference type="Proteomes" id="UP001596383"/>
    </source>
</evidence>
<feature type="transmembrane region" description="Helical" evidence="5">
    <location>
        <begin position="260"/>
        <end position="279"/>
    </location>
</feature>
<comment type="caution">
    <text evidence="7">The sequence shown here is derived from an EMBL/GenBank/DDBJ whole genome shotgun (WGS) entry which is preliminary data.</text>
</comment>
<proteinExistence type="predicted"/>
<sequence length="612" mass="65498">MRLLAALLAVVVTASLVGSIAVVRRVHRPARRWRDVARERLVYGVPWGSLVVIAFVVGVYLFVQSGIADFDDPVTIPFRTWSYFYPLGMVTAAFSHAGPGHLIGNLAGTVVVAPLAEYAWGHYPDEREPADLDSWRANSRVRAFVLFPLAVIGVGLVTSLFALGPVIGFSGVVFALAGFAIVHYPIVTIVGTLGVQSVVLRLYYALQEPIGIYTAQPSPPSAPSWAGIAIQGHALGLFIGFALGIVLLERRGIRPNPLRLWLAVLLFGFSKRLWAIYWYGAENTFVLFQGPGVAIVSVLALVVTLSMTASERPLIPAEIQQRFARSGDRTAGAAGDAESSLARSLELADGGRSDGIATAHVDRVREIVGENRLTPEFGPLSNLTRKGAAFLTVIGILAIVAGVAIPANFLVVDESTASSDAAVQIEDYTVEYVEDVPNGLVTGIGIESLEDDEGLESSGVIVASDRREIWFEAVSAQRLAFTGEETVYVGGPGWREAVHVERTGWEPVGNDVVYQVWVWEDGADRQLAHESNDSRAEARIAGRTVTIGSDDGTFVLGVGSSETDAVATAAIPDENEMVTAGGLTFERDDETIYAAADGTRVAVASQETYNGY</sequence>
<dbReference type="Pfam" id="PF01694">
    <property type="entry name" value="Rhomboid"/>
    <property type="match status" value="1"/>
</dbReference>
<evidence type="ECO:0000256" key="3">
    <source>
        <dbReference type="ARBA" id="ARBA00022989"/>
    </source>
</evidence>
<feature type="transmembrane region" description="Helical" evidence="5">
    <location>
        <begin position="388"/>
        <end position="411"/>
    </location>
</feature>
<dbReference type="GO" id="GO:0008233">
    <property type="term" value="F:peptidase activity"/>
    <property type="evidence" value="ECO:0007669"/>
    <property type="project" value="UniProtKB-KW"/>
</dbReference>
<keyword evidence="4 5" id="KW-0472">Membrane</keyword>
<protein>
    <submittedName>
        <fullName evidence="7">Rhomboid family intramembrane serine protease</fullName>
        <ecNumber evidence="7">3.4.21.-</ecNumber>
    </submittedName>
</protein>
<dbReference type="GO" id="GO:0006508">
    <property type="term" value="P:proteolysis"/>
    <property type="evidence" value="ECO:0007669"/>
    <property type="project" value="UniProtKB-KW"/>
</dbReference>
<evidence type="ECO:0000256" key="5">
    <source>
        <dbReference type="SAM" id="Phobius"/>
    </source>
</evidence>
<dbReference type="SUPFAM" id="SSF144091">
    <property type="entry name" value="Rhomboid-like"/>
    <property type="match status" value="1"/>
</dbReference>
<feature type="domain" description="Peptidase S54 rhomboid" evidence="6">
    <location>
        <begin position="89"/>
        <end position="249"/>
    </location>
</feature>
<dbReference type="InterPro" id="IPR035952">
    <property type="entry name" value="Rhomboid-like_sf"/>
</dbReference>
<accession>A0ABD5SH36</accession>
<feature type="transmembrane region" description="Helical" evidence="5">
    <location>
        <begin position="43"/>
        <end position="63"/>
    </location>
</feature>
<feature type="transmembrane region" description="Helical" evidence="5">
    <location>
        <begin position="184"/>
        <end position="204"/>
    </location>
</feature>
<evidence type="ECO:0000256" key="2">
    <source>
        <dbReference type="ARBA" id="ARBA00022692"/>
    </source>
</evidence>
<feature type="transmembrane region" description="Helical" evidence="5">
    <location>
        <begin position="83"/>
        <end position="103"/>
    </location>
</feature>
<gene>
    <name evidence="7" type="ORF">ACFQE6_04895</name>
</gene>
<dbReference type="RefSeq" id="WP_273737466.1">
    <property type="nucleotide sequence ID" value="NZ_JAQIVI010000077.1"/>
</dbReference>
<reference evidence="7 8" key="1">
    <citation type="journal article" date="2019" name="Int. J. Syst. Evol. Microbiol.">
        <title>The Global Catalogue of Microorganisms (GCM) 10K type strain sequencing project: providing services to taxonomists for standard genome sequencing and annotation.</title>
        <authorList>
            <consortium name="The Broad Institute Genomics Platform"/>
            <consortium name="The Broad Institute Genome Sequencing Center for Infectious Disease"/>
            <person name="Wu L."/>
            <person name="Ma J."/>
        </authorList>
    </citation>
    <scope>NUCLEOTIDE SEQUENCE [LARGE SCALE GENOMIC DNA]</scope>
    <source>
        <strain evidence="7 8">LMG 29247</strain>
    </source>
</reference>
<comment type="subcellular location">
    <subcellularLocation>
        <location evidence="1">Membrane</location>
        <topology evidence="1">Multi-pass membrane protein</topology>
    </subcellularLocation>
</comment>
<dbReference type="Proteomes" id="UP001596383">
    <property type="component" value="Unassembled WGS sequence"/>
</dbReference>
<evidence type="ECO:0000256" key="1">
    <source>
        <dbReference type="ARBA" id="ARBA00004141"/>
    </source>
</evidence>
<dbReference type="EC" id="3.4.21.-" evidence="7"/>
<keyword evidence="7" id="KW-0645">Protease</keyword>
<evidence type="ECO:0000313" key="7">
    <source>
        <dbReference type="EMBL" id="MFC6764393.1"/>
    </source>
</evidence>
<keyword evidence="8" id="KW-1185">Reference proteome</keyword>
<dbReference type="AlphaFoldDB" id="A0ABD5SH36"/>
<keyword evidence="3 5" id="KW-1133">Transmembrane helix</keyword>
<evidence type="ECO:0000256" key="4">
    <source>
        <dbReference type="ARBA" id="ARBA00023136"/>
    </source>
</evidence>
<feature type="transmembrane region" description="Helical" evidence="5">
    <location>
        <begin position="224"/>
        <end position="248"/>
    </location>
</feature>
<keyword evidence="7" id="KW-0378">Hydrolase</keyword>
<organism evidence="7 8">
    <name type="scientific">Natrinema soli</name>
    <dbReference type="NCBI Taxonomy" id="1930624"/>
    <lineage>
        <taxon>Archaea</taxon>
        <taxon>Methanobacteriati</taxon>
        <taxon>Methanobacteriota</taxon>
        <taxon>Stenosarchaea group</taxon>
        <taxon>Halobacteria</taxon>
        <taxon>Halobacteriales</taxon>
        <taxon>Natrialbaceae</taxon>
        <taxon>Natrinema</taxon>
    </lineage>
</organism>
<feature type="transmembrane region" description="Helical" evidence="5">
    <location>
        <begin position="144"/>
        <end position="177"/>
    </location>
</feature>
<dbReference type="GO" id="GO:0016020">
    <property type="term" value="C:membrane"/>
    <property type="evidence" value="ECO:0007669"/>
    <property type="project" value="UniProtKB-SubCell"/>
</dbReference>
<evidence type="ECO:0000259" key="6">
    <source>
        <dbReference type="Pfam" id="PF01694"/>
    </source>
</evidence>
<dbReference type="EMBL" id="JBHSWV010000077">
    <property type="protein sequence ID" value="MFC6764393.1"/>
    <property type="molecule type" value="Genomic_DNA"/>
</dbReference>